<evidence type="ECO:0000313" key="2">
    <source>
        <dbReference type="EMBL" id="BDM70034.1"/>
    </source>
</evidence>
<evidence type="ECO:0000313" key="3">
    <source>
        <dbReference type="Proteomes" id="UP001059597"/>
    </source>
</evidence>
<proteinExistence type="predicted"/>
<accession>A0ABM7ZUK1</accession>
<dbReference type="EMBL" id="AP026073">
    <property type="protein sequence ID" value="BDM70034.1"/>
    <property type="molecule type" value="Genomic_DNA"/>
</dbReference>
<reference evidence="2" key="1">
    <citation type="submission" date="2022-06" db="EMBL/GenBank/DDBJ databases">
        <title>Complete genome sequence of Streptomyces nigrescens HEK616.</title>
        <authorList>
            <person name="Asamizu S."/>
            <person name="Onaka H."/>
        </authorList>
    </citation>
    <scope>NUCLEOTIDE SEQUENCE</scope>
    <source>
        <strain evidence="2">HEK616</strain>
    </source>
</reference>
<evidence type="ECO:0000256" key="1">
    <source>
        <dbReference type="SAM" id="Phobius"/>
    </source>
</evidence>
<name>A0ABM7ZUK1_STRNI</name>
<dbReference type="Proteomes" id="UP001059597">
    <property type="component" value="Chromosome"/>
</dbReference>
<keyword evidence="3" id="KW-1185">Reference proteome</keyword>
<feature type="transmembrane region" description="Helical" evidence="1">
    <location>
        <begin position="12"/>
        <end position="34"/>
    </location>
</feature>
<keyword evidence="1" id="KW-0812">Transmembrane</keyword>
<protein>
    <submittedName>
        <fullName evidence="2">Uncharacterized protein</fullName>
    </submittedName>
</protein>
<gene>
    <name evidence="2" type="ORF">HEK616_35210</name>
</gene>
<feature type="transmembrane region" description="Helical" evidence="1">
    <location>
        <begin position="175"/>
        <end position="196"/>
    </location>
</feature>
<organism evidence="2 3">
    <name type="scientific">Streptomyces nigrescens</name>
    <dbReference type="NCBI Taxonomy" id="1920"/>
    <lineage>
        <taxon>Bacteria</taxon>
        <taxon>Bacillati</taxon>
        <taxon>Actinomycetota</taxon>
        <taxon>Actinomycetes</taxon>
        <taxon>Kitasatosporales</taxon>
        <taxon>Streptomycetaceae</taxon>
        <taxon>Streptomyces</taxon>
    </lineage>
</organism>
<keyword evidence="1" id="KW-0472">Membrane</keyword>
<keyword evidence="1" id="KW-1133">Transmembrane helix</keyword>
<sequence length="214" mass="23312">MTLAAGWPEQVTAVSAVIGLVLTFVAVHAARAAIPRRKLVYSIEFTPLLSSTHSGLTVSLSGERINEPQTATLKLTNTGNREIRVTDFNDETIEFQLHARVVAVLSSSSTDNRREPLVRPLGNTLEMPAHVIGRRQEVTYKLLLDGDNPSLQLRHSLSASLKRGYPPSPTERQAWWTLGVSYLALALILSLGWSTIHGTGKPPSNMPKPTPSSS</sequence>